<evidence type="ECO:0000313" key="8">
    <source>
        <dbReference type="EMBL" id="BBZ39548.1"/>
    </source>
</evidence>
<sequence length="292" mass="32121">MDLNETRERIVYEKEGPIARVTLNWPEKANAQDQKLAEEVDAALLDADRDYDIKVLILKANGKGFCSGHAIGNNAVDYPAFVEGAQVMGTPWKPQTDLFVKPILNLWEFSKPTIAAVHGYCVGGGTHYGLTTDIVIAAEDAYFSYPPLQGFGMPSGECSIEPWIFMNWRRAAYYLYLAEVIDAKKALEVGLVNEVVPRDQLEARAEAIARHIAQAPMTTLLATKANLKRAWELMGMRVHWQSSNDLVALASISKDVQQLIQTVFKDKVLPSEQARRQAAAAAASTDGAPTAT</sequence>
<name>A0A1X1SSH3_9MYCO</name>
<dbReference type="GO" id="GO:0004300">
    <property type="term" value="F:enoyl-CoA hydratase activity"/>
    <property type="evidence" value="ECO:0007669"/>
    <property type="project" value="UniProtKB-EC"/>
</dbReference>
<comment type="catalytic activity">
    <reaction evidence="5">
        <text>a (3S)-3-hydroxyacyl-CoA = a (2E)-enoyl-CoA + H2O</text>
        <dbReference type="Rhea" id="RHEA:16105"/>
        <dbReference type="ChEBI" id="CHEBI:15377"/>
        <dbReference type="ChEBI" id="CHEBI:57318"/>
        <dbReference type="ChEBI" id="CHEBI:58856"/>
        <dbReference type="EC" id="4.2.1.17"/>
    </reaction>
</comment>
<dbReference type="InterPro" id="IPR001753">
    <property type="entry name" value="Enoyl-CoA_hydra/iso"/>
</dbReference>
<dbReference type="OrthoDB" id="3206737at2"/>
<dbReference type="RefSeq" id="WP_085236520.1">
    <property type="nucleotide sequence ID" value="NZ_AP022613.1"/>
</dbReference>
<dbReference type="InterPro" id="IPR018376">
    <property type="entry name" value="Enoyl-CoA_hyd/isom_CS"/>
</dbReference>
<proteinExistence type="inferred from homology"/>
<dbReference type="SUPFAM" id="SSF52096">
    <property type="entry name" value="ClpP/crotonase"/>
    <property type="match status" value="1"/>
</dbReference>
<evidence type="ECO:0000256" key="3">
    <source>
        <dbReference type="ARBA" id="ARBA00022832"/>
    </source>
</evidence>
<dbReference type="CDD" id="cd06558">
    <property type="entry name" value="crotonase-like"/>
    <property type="match status" value="1"/>
</dbReference>
<keyword evidence="9" id="KW-1185">Reference proteome</keyword>
<dbReference type="PROSITE" id="PS00166">
    <property type="entry name" value="ENOYL_COA_HYDRATASE"/>
    <property type="match status" value="1"/>
</dbReference>
<evidence type="ECO:0000256" key="1">
    <source>
        <dbReference type="ARBA" id="ARBA00002994"/>
    </source>
</evidence>
<dbReference type="STRING" id="44010.AWC00_28080"/>
<dbReference type="PANTHER" id="PTHR43802:SF1">
    <property type="entry name" value="IP11341P-RELATED"/>
    <property type="match status" value="1"/>
</dbReference>
<dbReference type="PANTHER" id="PTHR43802">
    <property type="entry name" value="ENOYL-COA HYDRATASE"/>
    <property type="match status" value="1"/>
</dbReference>
<dbReference type="InterPro" id="IPR029045">
    <property type="entry name" value="ClpP/crotonase-like_dom_sf"/>
</dbReference>
<dbReference type="GO" id="GO:0006631">
    <property type="term" value="P:fatty acid metabolic process"/>
    <property type="evidence" value="ECO:0007669"/>
    <property type="project" value="UniProtKB-KW"/>
</dbReference>
<reference evidence="8 9" key="1">
    <citation type="journal article" date="2019" name="Emerg. Microbes Infect.">
        <title>Comprehensive subspecies identification of 175 nontuberculous mycobacteria species based on 7547 genomic profiles.</title>
        <authorList>
            <person name="Matsumoto Y."/>
            <person name="Kinjo T."/>
            <person name="Motooka D."/>
            <person name="Nabeya D."/>
            <person name="Jung N."/>
            <person name="Uechi K."/>
            <person name="Horii T."/>
            <person name="Iida T."/>
            <person name="Fujita J."/>
            <person name="Nakamura S."/>
        </authorList>
    </citation>
    <scope>NUCLEOTIDE SEQUENCE [LARGE SCALE GENOMIC DNA]</scope>
    <source>
        <strain evidence="8 9">JCM 14738</strain>
    </source>
</reference>
<organism evidence="8 9">
    <name type="scientific">Mycobacterium conspicuum</name>
    <dbReference type="NCBI Taxonomy" id="44010"/>
    <lineage>
        <taxon>Bacteria</taxon>
        <taxon>Bacillati</taxon>
        <taxon>Actinomycetota</taxon>
        <taxon>Actinomycetes</taxon>
        <taxon>Mycobacteriales</taxon>
        <taxon>Mycobacteriaceae</taxon>
        <taxon>Mycobacterium</taxon>
    </lineage>
</organism>
<accession>A0A1X1SSH3</accession>
<dbReference type="Gene3D" id="3.90.226.10">
    <property type="entry name" value="2-enoyl-CoA Hydratase, Chain A, domain 1"/>
    <property type="match status" value="1"/>
</dbReference>
<gene>
    <name evidence="8" type="primary">echA2_2</name>
    <name evidence="8" type="ORF">MCNS_26110</name>
</gene>
<dbReference type="AlphaFoldDB" id="A0A1X1SSH3"/>
<evidence type="ECO:0000256" key="6">
    <source>
        <dbReference type="ARBA" id="ARBA00023717"/>
    </source>
</evidence>
<dbReference type="EMBL" id="AP022613">
    <property type="protein sequence ID" value="BBZ39548.1"/>
    <property type="molecule type" value="Genomic_DNA"/>
</dbReference>
<evidence type="ECO:0000313" key="9">
    <source>
        <dbReference type="Proteomes" id="UP000467385"/>
    </source>
</evidence>
<comment type="catalytic activity">
    <reaction evidence="6">
        <text>a 4-saturated-(3S)-3-hydroxyacyl-CoA = a (3E)-enoyl-CoA + H2O</text>
        <dbReference type="Rhea" id="RHEA:20724"/>
        <dbReference type="ChEBI" id="CHEBI:15377"/>
        <dbReference type="ChEBI" id="CHEBI:58521"/>
        <dbReference type="ChEBI" id="CHEBI:137480"/>
        <dbReference type="EC" id="4.2.1.17"/>
    </reaction>
</comment>
<protein>
    <submittedName>
        <fullName evidence="8">Enoyl-CoA hydratase</fullName>
    </submittedName>
</protein>
<comment type="function">
    <text evidence="1">Could possibly oxidize fatty acids using specific components.</text>
</comment>
<evidence type="ECO:0000256" key="5">
    <source>
        <dbReference type="ARBA" id="ARBA00023709"/>
    </source>
</evidence>
<evidence type="ECO:0000256" key="7">
    <source>
        <dbReference type="RuleBase" id="RU003707"/>
    </source>
</evidence>
<evidence type="ECO:0000256" key="4">
    <source>
        <dbReference type="ARBA" id="ARBA00023098"/>
    </source>
</evidence>
<keyword evidence="3" id="KW-0276">Fatty acid metabolism</keyword>
<dbReference type="Proteomes" id="UP000467385">
    <property type="component" value="Chromosome"/>
</dbReference>
<evidence type="ECO:0000256" key="2">
    <source>
        <dbReference type="ARBA" id="ARBA00005254"/>
    </source>
</evidence>
<keyword evidence="4" id="KW-0443">Lipid metabolism</keyword>
<dbReference type="Pfam" id="PF00378">
    <property type="entry name" value="ECH_1"/>
    <property type="match status" value="1"/>
</dbReference>
<comment type="similarity">
    <text evidence="2 7">Belongs to the enoyl-CoA hydratase/isomerase family.</text>
</comment>